<dbReference type="InterPro" id="IPR005184">
    <property type="entry name" value="DUF306_Meta_HslJ"/>
</dbReference>
<dbReference type="Gene3D" id="2.40.128.270">
    <property type="match status" value="1"/>
</dbReference>
<evidence type="ECO:0000256" key="1">
    <source>
        <dbReference type="SAM" id="SignalP"/>
    </source>
</evidence>
<organism evidence="3 4">
    <name type="scientific">Pseudoalteromonas luteoviolacea</name>
    <dbReference type="NCBI Taxonomy" id="43657"/>
    <lineage>
        <taxon>Bacteria</taxon>
        <taxon>Pseudomonadati</taxon>
        <taxon>Pseudomonadota</taxon>
        <taxon>Gammaproteobacteria</taxon>
        <taxon>Alteromonadales</taxon>
        <taxon>Pseudoalteromonadaceae</taxon>
        <taxon>Pseudoalteromonas</taxon>
    </lineage>
</organism>
<sequence>MKYSFLLCLLSVVLMGCSSTGTVNTDALKYSSWQFVSEDISAETQPIQFEFLDAFRVNGFAGCNRFFGQGEIREGQLFVSNIGMTRKLCDEVTNKHEEAFLNLLQVGAPLQYSENELILSGDVKWRFKSVKGHFD</sequence>
<protein>
    <recommendedName>
        <fullName evidence="2">DUF306 domain-containing protein</fullName>
    </recommendedName>
</protein>
<reference evidence="3 4" key="1">
    <citation type="submission" date="2014-12" db="EMBL/GenBank/DDBJ databases">
        <title>Draft Genome Sequence of Pseudoalteromonas luteoviolacea HI1.</title>
        <authorList>
            <person name="Asahina A.Y."/>
            <person name="Hadfield M.G."/>
        </authorList>
    </citation>
    <scope>NUCLEOTIDE SEQUENCE [LARGE SCALE GENOMIC DNA]</scope>
    <source>
        <strain evidence="3 4">HI1</strain>
    </source>
</reference>
<dbReference type="PANTHER" id="PTHR35535:SF1">
    <property type="entry name" value="HEAT SHOCK PROTEIN HSLJ"/>
    <property type="match status" value="1"/>
</dbReference>
<dbReference type="Pfam" id="PF03724">
    <property type="entry name" value="META"/>
    <property type="match status" value="1"/>
</dbReference>
<dbReference type="InterPro" id="IPR053147">
    <property type="entry name" value="Hsp_HslJ-like"/>
</dbReference>
<dbReference type="EMBL" id="JWIC01000001">
    <property type="protein sequence ID" value="KID59003.1"/>
    <property type="molecule type" value="Genomic_DNA"/>
</dbReference>
<comment type="caution">
    <text evidence="3">The sequence shown here is derived from an EMBL/GenBank/DDBJ whole genome shotgun (WGS) entry which is preliminary data.</text>
</comment>
<keyword evidence="1" id="KW-0732">Signal</keyword>
<dbReference type="PANTHER" id="PTHR35535">
    <property type="entry name" value="HEAT SHOCK PROTEIN HSLJ"/>
    <property type="match status" value="1"/>
</dbReference>
<proteinExistence type="predicted"/>
<dbReference type="Proteomes" id="UP000031327">
    <property type="component" value="Unassembled WGS sequence"/>
</dbReference>
<name>A0A0C1MVP0_9GAMM</name>
<evidence type="ECO:0000313" key="3">
    <source>
        <dbReference type="EMBL" id="KID59003.1"/>
    </source>
</evidence>
<evidence type="ECO:0000313" key="4">
    <source>
        <dbReference type="Proteomes" id="UP000031327"/>
    </source>
</evidence>
<feature type="signal peptide" evidence="1">
    <location>
        <begin position="1"/>
        <end position="25"/>
    </location>
</feature>
<accession>A0A0C1MVP0</accession>
<dbReference type="RefSeq" id="WP_039607609.1">
    <property type="nucleotide sequence ID" value="NZ_JWIC01000001.1"/>
</dbReference>
<gene>
    <name evidence="3" type="ORF">JF50_00615</name>
</gene>
<dbReference type="AlphaFoldDB" id="A0A0C1MVP0"/>
<feature type="chain" id="PRO_5002136142" description="DUF306 domain-containing protein" evidence="1">
    <location>
        <begin position="26"/>
        <end position="135"/>
    </location>
</feature>
<dbReference type="PROSITE" id="PS51257">
    <property type="entry name" value="PROKAR_LIPOPROTEIN"/>
    <property type="match status" value="1"/>
</dbReference>
<feature type="domain" description="DUF306" evidence="2">
    <location>
        <begin position="28"/>
        <end position="122"/>
    </location>
</feature>
<evidence type="ECO:0000259" key="2">
    <source>
        <dbReference type="Pfam" id="PF03724"/>
    </source>
</evidence>
<dbReference type="OrthoDB" id="5348860at2"/>
<dbReference type="InterPro" id="IPR038670">
    <property type="entry name" value="HslJ-like_sf"/>
</dbReference>